<dbReference type="PANTHER" id="PTHR23513">
    <property type="entry name" value="INTEGRAL MEMBRANE EFFLUX PROTEIN-RELATED"/>
    <property type="match status" value="1"/>
</dbReference>
<keyword evidence="8" id="KW-1185">Reference proteome</keyword>
<keyword evidence="4 6" id="KW-1133">Transmembrane helix</keyword>
<keyword evidence="3 6" id="KW-0812">Transmembrane</keyword>
<evidence type="ECO:0000256" key="1">
    <source>
        <dbReference type="ARBA" id="ARBA00004651"/>
    </source>
</evidence>
<evidence type="ECO:0000256" key="2">
    <source>
        <dbReference type="ARBA" id="ARBA00022475"/>
    </source>
</evidence>
<protein>
    <recommendedName>
        <fullName evidence="9">MFS transporter</fullName>
    </recommendedName>
</protein>
<dbReference type="SUPFAM" id="SSF103473">
    <property type="entry name" value="MFS general substrate transporter"/>
    <property type="match status" value="1"/>
</dbReference>
<dbReference type="Proteomes" id="UP001500974">
    <property type="component" value="Unassembled WGS sequence"/>
</dbReference>
<evidence type="ECO:0000313" key="7">
    <source>
        <dbReference type="EMBL" id="GAA2174535.1"/>
    </source>
</evidence>
<accession>A0ABP5MIR1</accession>
<feature type="transmembrane region" description="Helical" evidence="6">
    <location>
        <begin position="74"/>
        <end position="94"/>
    </location>
</feature>
<feature type="transmembrane region" description="Helical" evidence="6">
    <location>
        <begin position="106"/>
        <end position="126"/>
    </location>
</feature>
<feature type="transmembrane region" description="Helical" evidence="6">
    <location>
        <begin position="154"/>
        <end position="173"/>
    </location>
</feature>
<reference evidence="8" key="1">
    <citation type="journal article" date="2019" name="Int. J. Syst. Evol. Microbiol.">
        <title>The Global Catalogue of Microorganisms (GCM) 10K type strain sequencing project: providing services to taxonomists for standard genome sequencing and annotation.</title>
        <authorList>
            <consortium name="The Broad Institute Genomics Platform"/>
            <consortium name="The Broad Institute Genome Sequencing Center for Infectious Disease"/>
            <person name="Wu L."/>
            <person name="Ma J."/>
        </authorList>
    </citation>
    <scope>NUCLEOTIDE SEQUENCE [LARGE SCALE GENOMIC DNA]</scope>
    <source>
        <strain evidence="8">JCM 14917</strain>
    </source>
</reference>
<name>A0ABP5MIR1_9MICC</name>
<dbReference type="Gene3D" id="1.20.1250.20">
    <property type="entry name" value="MFS general substrate transporter like domains"/>
    <property type="match status" value="1"/>
</dbReference>
<keyword evidence="2" id="KW-1003">Cell membrane</keyword>
<sequence>MLRPLGLSTHVWFIGSAMVGTVLPALILNDLQLGALGLGLVLGGAGIGAVLGTTWSSGWGERYGTGRVMVAARLAQPAAVVVVVLAPLVAAGQAGGGSIESWPATVWAAFACAVLGQFLFGLAMGAEGPLEMGYWQGVTPDALIARMSATRRSVNRGMIVIGAPLGGALATAFGPVVALGSAAAVMLAAALILAVSPFRAACEADLLDSDAAS</sequence>
<comment type="subcellular location">
    <subcellularLocation>
        <location evidence="1">Cell membrane</location>
        <topology evidence="1">Multi-pass membrane protein</topology>
    </subcellularLocation>
</comment>
<proteinExistence type="predicted"/>
<feature type="transmembrane region" description="Helical" evidence="6">
    <location>
        <begin position="7"/>
        <end position="27"/>
    </location>
</feature>
<dbReference type="PANTHER" id="PTHR23513:SF6">
    <property type="entry name" value="MAJOR FACILITATOR SUPERFAMILY ASSOCIATED DOMAIN-CONTAINING PROTEIN"/>
    <property type="match status" value="1"/>
</dbReference>
<evidence type="ECO:0000256" key="4">
    <source>
        <dbReference type="ARBA" id="ARBA00022989"/>
    </source>
</evidence>
<dbReference type="RefSeq" id="WP_346027848.1">
    <property type="nucleotide sequence ID" value="NZ_BAAAON010000001.1"/>
</dbReference>
<feature type="transmembrane region" description="Helical" evidence="6">
    <location>
        <begin position="179"/>
        <end position="198"/>
    </location>
</feature>
<evidence type="ECO:0000256" key="3">
    <source>
        <dbReference type="ARBA" id="ARBA00022692"/>
    </source>
</evidence>
<evidence type="ECO:0000256" key="5">
    <source>
        <dbReference type="ARBA" id="ARBA00023136"/>
    </source>
</evidence>
<keyword evidence="5 6" id="KW-0472">Membrane</keyword>
<evidence type="ECO:0000313" key="8">
    <source>
        <dbReference type="Proteomes" id="UP001500974"/>
    </source>
</evidence>
<organism evidence="7 8">
    <name type="scientific">Arthrobacter parietis</name>
    <dbReference type="NCBI Taxonomy" id="271434"/>
    <lineage>
        <taxon>Bacteria</taxon>
        <taxon>Bacillati</taxon>
        <taxon>Actinomycetota</taxon>
        <taxon>Actinomycetes</taxon>
        <taxon>Micrococcales</taxon>
        <taxon>Micrococcaceae</taxon>
        <taxon>Arthrobacter</taxon>
    </lineage>
</organism>
<feature type="transmembrane region" description="Helical" evidence="6">
    <location>
        <begin position="33"/>
        <end position="53"/>
    </location>
</feature>
<evidence type="ECO:0000256" key="6">
    <source>
        <dbReference type="SAM" id="Phobius"/>
    </source>
</evidence>
<comment type="caution">
    <text evidence="7">The sequence shown here is derived from an EMBL/GenBank/DDBJ whole genome shotgun (WGS) entry which is preliminary data.</text>
</comment>
<gene>
    <name evidence="7" type="ORF">GCM10009784_13250</name>
</gene>
<evidence type="ECO:0008006" key="9">
    <source>
        <dbReference type="Google" id="ProtNLM"/>
    </source>
</evidence>
<dbReference type="EMBL" id="BAAAON010000001">
    <property type="protein sequence ID" value="GAA2174535.1"/>
    <property type="molecule type" value="Genomic_DNA"/>
</dbReference>
<dbReference type="InterPro" id="IPR036259">
    <property type="entry name" value="MFS_trans_sf"/>
</dbReference>